<gene>
    <name evidence="10" type="primary">yfhC</name>
    <name evidence="8" type="synonym">tadA</name>
</gene>
<comment type="subunit">
    <text evidence="2 8">Homodimer.</text>
</comment>
<evidence type="ECO:0000256" key="7">
    <source>
        <dbReference type="ARBA" id="ARBA00048045"/>
    </source>
</evidence>
<evidence type="ECO:0000259" key="9">
    <source>
        <dbReference type="PROSITE" id="PS51747"/>
    </source>
</evidence>
<dbReference type="HAMAP" id="MF_00972">
    <property type="entry name" value="tRNA_aden_deaminase"/>
    <property type="match status" value="1"/>
</dbReference>
<dbReference type="AlphaFoldDB" id="Q8D363"/>
<feature type="binding site" evidence="8">
    <location>
        <position position="76"/>
    </location>
    <ligand>
        <name>Zn(2+)</name>
        <dbReference type="ChEBI" id="CHEBI:29105"/>
        <note>catalytic</note>
    </ligand>
</feature>
<dbReference type="CDD" id="cd01285">
    <property type="entry name" value="nucleoside_deaminase"/>
    <property type="match status" value="1"/>
</dbReference>
<keyword evidence="6 8" id="KW-0862">Zinc</keyword>
<dbReference type="Gene3D" id="3.40.140.10">
    <property type="entry name" value="Cytidine Deaminase, domain 2"/>
    <property type="match status" value="1"/>
</dbReference>
<dbReference type="eggNOG" id="COG0590">
    <property type="taxonomic scope" value="Bacteria"/>
</dbReference>
<dbReference type="OrthoDB" id="9802676at2"/>
<evidence type="ECO:0000256" key="4">
    <source>
        <dbReference type="ARBA" id="ARBA00022723"/>
    </source>
</evidence>
<dbReference type="GO" id="GO:0002100">
    <property type="term" value="P:tRNA wobble adenosine to inosine editing"/>
    <property type="evidence" value="ECO:0007669"/>
    <property type="project" value="UniProtKB-UniRule"/>
</dbReference>
<feature type="binding site" evidence="8">
    <location>
        <position position="46"/>
    </location>
    <ligand>
        <name>Zn(2+)</name>
        <dbReference type="ChEBI" id="CHEBI:29105"/>
        <note>catalytic</note>
    </ligand>
</feature>
<dbReference type="EC" id="3.5.4.33" evidence="8"/>
<dbReference type="PROSITE" id="PS00903">
    <property type="entry name" value="CYT_DCMP_DEAMINASES_1"/>
    <property type="match status" value="1"/>
</dbReference>
<feature type="binding site" evidence="8">
    <location>
        <position position="79"/>
    </location>
    <ligand>
        <name>Zn(2+)</name>
        <dbReference type="ChEBI" id="CHEBI:29105"/>
        <note>catalytic</note>
    </ligand>
</feature>
<dbReference type="GO" id="GO:0008270">
    <property type="term" value="F:zinc ion binding"/>
    <property type="evidence" value="ECO:0007669"/>
    <property type="project" value="UniProtKB-UniRule"/>
</dbReference>
<evidence type="ECO:0000256" key="1">
    <source>
        <dbReference type="ARBA" id="ARBA00010669"/>
    </source>
</evidence>
<dbReference type="Pfam" id="PF00383">
    <property type="entry name" value="dCMP_cyt_deam_1"/>
    <property type="match status" value="1"/>
</dbReference>
<dbReference type="SUPFAM" id="SSF53927">
    <property type="entry name" value="Cytidine deaminase-like"/>
    <property type="match status" value="1"/>
</dbReference>
<keyword evidence="5 8" id="KW-0378">Hydrolase</keyword>
<dbReference type="InterPro" id="IPR028883">
    <property type="entry name" value="tRNA_aden_deaminase"/>
</dbReference>
<dbReference type="InterPro" id="IPR002125">
    <property type="entry name" value="CMP_dCMP_dom"/>
</dbReference>
<evidence type="ECO:0000256" key="2">
    <source>
        <dbReference type="ARBA" id="ARBA00011738"/>
    </source>
</evidence>
<proteinExistence type="inferred from homology"/>
<keyword evidence="3 8" id="KW-0819">tRNA processing</keyword>
<evidence type="ECO:0000256" key="8">
    <source>
        <dbReference type="HAMAP-Rule" id="MF_00972"/>
    </source>
</evidence>
<dbReference type="PANTHER" id="PTHR11079:SF202">
    <property type="entry name" value="TRNA-SPECIFIC ADENOSINE DEAMINASE"/>
    <property type="match status" value="1"/>
</dbReference>
<name>Q8D363_WIGBR</name>
<comment type="catalytic activity">
    <reaction evidence="7 8">
        <text>adenosine(34) in tRNA + H2O + H(+) = inosine(34) in tRNA + NH4(+)</text>
        <dbReference type="Rhea" id="RHEA:43168"/>
        <dbReference type="Rhea" id="RHEA-COMP:10373"/>
        <dbReference type="Rhea" id="RHEA-COMP:10374"/>
        <dbReference type="ChEBI" id="CHEBI:15377"/>
        <dbReference type="ChEBI" id="CHEBI:15378"/>
        <dbReference type="ChEBI" id="CHEBI:28938"/>
        <dbReference type="ChEBI" id="CHEBI:74411"/>
        <dbReference type="ChEBI" id="CHEBI:82852"/>
        <dbReference type="EC" id="3.5.4.33"/>
    </reaction>
</comment>
<comment type="function">
    <text evidence="8">Catalyzes the deamination of adenosine to inosine at the wobble position 34 of tRNA(Arg2).</text>
</comment>
<accession>Q8D363</accession>
<keyword evidence="11" id="KW-1185">Reference proteome</keyword>
<dbReference type="PROSITE" id="PS51747">
    <property type="entry name" value="CYT_DCMP_DEAMINASES_2"/>
    <property type="match status" value="1"/>
</dbReference>
<feature type="active site" description="Proton donor" evidence="8">
    <location>
        <position position="48"/>
    </location>
</feature>
<reference evidence="10 11" key="1">
    <citation type="journal article" date="2002" name="Nat. Genet.">
        <title>Genome sequence of the endocellular obligate symbiont of tsetse flies, Wigglesworthia glossinidia.</title>
        <authorList>
            <person name="Akman L."/>
            <person name="Yamashita A."/>
            <person name="Watanabe H."/>
            <person name="Oshima K."/>
            <person name="Shiba T."/>
            <person name="Hattori M."/>
            <person name="Aksoy S."/>
        </authorList>
    </citation>
    <scope>NUCLEOTIDE SEQUENCE [LARGE SCALE GENOMIC DNA]</scope>
</reference>
<sequence length="151" mass="17217">MYHALYLANKAKKFGEIPIGSVVILKDNIIGEGWNQSIKKNDPSAHAEILALRSAGKNINNYRLLNTEIYTTIEPCIMCIGAIINARVSRLIFGARKTKKINFFTKDLLNNCNLNHKISLTEGILEENCKKIINKFFSKIRKKNKNKFLCF</sequence>
<evidence type="ECO:0000256" key="6">
    <source>
        <dbReference type="ARBA" id="ARBA00022833"/>
    </source>
</evidence>
<evidence type="ECO:0000256" key="3">
    <source>
        <dbReference type="ARBA" id="ARBA00022694"/>
    </source>
</evidence>
<evidence type="ECO:0000256" key="5">
    <source>
        <dbReference type="ARBA" id="ARBA00022801"/>
    </source>
</evidence>
<dbReference type="InterPro" id="IPR016193">
    <property type="entry name" value="Cytidine_deaminase-like"/>
</dbReference>
<comment type="similarity">
    <text evidence="1">Belongs to the cytidine and deoxycytidylate deaminase family. ADAT2 subfamily.</text>
</comment>
<dbReference type="PANTHER" id="PTHR11079">
    <property type="entry name" value="CYTOSINE DEAMINASE FAMILY MEMBER"/>
    <property type="match status" value="1"/>
</dbReference>
<dbReference type="GO" id="GO:0052717">
    <property type="term" value="F:tRNA-specific adenosine-34 deaminase activity"/>
    <property type="evidence" value="ECO:0007669"/>
    <property type="project" value="UniProtKB-UniRule"/>
</dbReference>
<keyword evidence="4 8" id="KW-0479">Metal-binding</keyword>
<protein>
    <recommendedName>
        <fullName evidence="8">tRNA-specific adenosine deaminase</fullName>
        <ecNumber evidence="8">3.5.4.33</ecNumber>
    </recommendedName>
</protein>
<evidence type="ECO:0000313" key="10">
    <source>
        <dbReference type="EMBL" id="BAC24284.1"/>
    </source>
</evidence>
<evidence type="ECO:0000313" key="11">
    <source>
        <dbReference type="Proteomes" id="UP000000562"/>
    </source>
</evidence>
<dbReference type="NCBIfam" id="NF008113">
    <property type="entry name" value="PRK10860.1"/>
    <property type="match status" value="1"/>
</dbReference>
<dbReference type="EMBL" id="BA000021">
    <property type="protein sequence ID" value="BAC24284.1"/>
    <property type="molecule type" value="Genomic_DNA"/>
</dbReference>
<dbReference type="InterPro" id="IPR016192">
    <property type="entry name" value="APOBEC/CMP_deaminase_Zn-bd"/>
</dbReference>
<comment type="cofactor">
    <cofactor evidence="8">
        <name>Zn(2+)</name>
        <dbReference type="ChEBI" id="CHEBI:29105"/>
    </cofactor>
    <text evidence="8">Binds 1 zinc ion per subunit.</text>
</comment>
<feature type="domain" description="CMP/dCMP-type deaminase" evidence="9">
    <location>
        <begin position="1"/>
        <end position="107"/>
    </location>
</feature>
<dbReference type="HOGENOM" id="CLU_025810_3_0_6"/>
<dbReference type="KEGG" id="wbr:yfhC"/>
<dbReference type="STRING" id="36870.gene:10368626"/>
<dbReference type="Proteomes" id="UP000000562">
    <property type="component" value="Chromosome"/>
</dbReference>
<organism evidence="10 11">
    <name type="scientific">Wigglesworthia glossinidia brevipalpis</name>
    <dbReference type="NCBI Taxonomy" id="36870"/>
    <lineage>
        <taxon>Bacteria</taxon>
        <taxon>Pseudomonadati</taxon>
        <taxon>Pseudomonadota</taxon>
        <taxon>Gammaproteobacteria</taxon>
        <taxon>Enterobacterales</taxon>
        <taxon>Erwiniaceae</taxon>
        <taxon>Wigglesworthia</taxon>
    </lineage>
</organism>